<dbReference type="InterPro" id="IPR051678">
    <property type="entry name" value="AGP_Transferase"/>
</dbReference>
<evidence type="ECO:0008006" key="3">
    <source>
        <dbReference type="Google" id="ProtNLM"/>
    </source>
</evidence>
<comment type="caution">
    <text evidence="1">The sequence shown here is derived from an EMBL/GenBank/DDBJ whole genome shotgun (WGS) entry which is preliminary data.</text>
</comment>
<accession>A0A9P9JH96</accession>
<dbReference type="EMBL" id="JAGMUU010000003">
    <property type="protein sequence ID" value="KAH7157863.1"/>
    <property type="molecule type" value="Genomic_DNA"/>
</dbReference>
<sequence>MAPRNFSPITVPGGQVVASNFELYDGNLLVENKRSMRMMRLPAELWVDRHNILAIVNHHLGSQGGLFTTVEPREDWGEGEFKLSFMVEGERTLKNAEGKVFVQVFEPISNGEDAHPGAVEERMRVDIASWALFRKASPGIRTPQILGFGFPNGSQFTHVSQMSQEDIASYVRRREEMDPNDVDTLLTPFVADECGNKMPVGCGYIIYEAIEGPGKLLGDVWNTNQTMAQNKTLWSSLASLILNLARTPRTKIGSYSFNNDGTATLSNRPGYNTIFQLERDGGTPTMRRDKTYTSSTEFVEDVLRIQDDRVVKHPNAIASERHCREQMSFRTILHGLIHHLIHAESCDGVFVPQIIDFDLDHFMVDEDWNIICVLDVGSIAVLPIEMVHEPEWLTGVLVDVGENTFSARIARPGFIHLVRQRQRELGVEIRGPAGTIQLADVMREVWDTKAYWFFLTLMTAYDMSDIAGPELLPRFSELCDEEVEEVGVSVWGPDPAGVVQRAMQNRYRYFRQIADKFGPGGELGPDREELRIGGVTTNFI</sequence>
<evidence type="ECO:0000313" key="1">
    <source>
        <dbReference type="EMBL" id="KAH7157863.1"/>
    </source>
</evidence>
<dbReference type="Proteomes" id="UP000717696">
    <property type="component" value="Unassembled WGS sequence"/>
</dbReference>
<dbReference type="AlphaFoldDB" id="A0A9P9JH96"/>
<proteinExistence type="predicted"/>
<organism evidence="1 2">
    <name type="scientific">Dactylonectria estremocensis</name>
    <dbReference type="NCBI Taxonomy" id="1079267"/>
    <lineage>
        <taxon>Eukaryota</taxon>
        <taxon>Fungi</taxon>
        <taxon>Dikarya</taxon>
        <taxon>Ascomycota</taxon>
        <taxon>Pezizomycotina</taxon>
        <taxon>Sordariomycetes</taxon>
        <taxon>Hypocreomycetidae</taxon>
        <taxon>Hypocreales</taxon>
        <taxon>Nectriaceae</taxon>
        <taxon>Dactylonectria</taxon>
    </lineage>
</organism>
<dbReference type="PANTHER" id="PTHR21310">
    <property type="entry name" value="AMINOGLYCOSIDE PHOSPHOTRANSFERASE-RELATED-RELATED"/>
    <property type="match status" value="1"/>
</dbReference>
<keyword evidence="2" id="KW-1185">Reference proteome</keyword>
<protein>
    <recommendedName>
        <fullName evidence="3">Aminoglycoside phosphotransferase domain-containing protein</fullName>
    </recommendedName>
</protein>
<evidence type="ECO:0000313" key="2">
    <source>
        <dbReference type="Proteomes" id="UP000717696"/>
    </source>
</evidence>
<gene>
    <name evidence="1" type="ORF">B0J13DRAFT_671592</name>
</gene>
<dbReference type="PANTHER" id="PTHR21310:SF37">
    <property type="entry name" value="AMINOGLYCOSIDE PHOSPHOTRANSFERASE DOMAIN-CONTAINING PROTEIN"/>
    <property type="match status" value="1"/>
</dbReference>
<name>A0A9P9JH96_9HYPO</name>
<reference evidence="1" key="1">
    <citation type="journal article" date="2021" name="Nat. Commun.">
        <title>Genetic determinants of endophytism in the Arabidopsis root mycobiome.</title>
        <authorList>
            <person name="Mesny F."/>
            <person name="Miyauchi S."/>
            <person name="Thiergart T."/>
            <person name="Pickel B."/>
            <person name="Atanasova L."/>
            <person name="Karlsson M."/>
            <person name="Huettel B."/>
            <person name="Barry K.W."/>
            <person name="Haridas S."/>
            <person name="Chen C."/>
            <person name="Bauer D."/>
            <person name="Andreopoulos W."/>
            <person name="Pangilinan J."/>
            <person name="LaButti K."/>
            <person name="Riley R."/>
            <person name="Lipzen A."/>
            <person name="Clum A."/>
            <person name="Drula E."/>
            <person name="Henrissat B."/>
            <person name="Kohler A."/>
            <person name="Grigoriev I.V."/>
            <person name="Martin F.M."/>
            <person name="Hacquard S."/>
        </authorList>
    </citation>
    <scope>NUCLEOTIDE SEQUENCE</scope>
    <source>
        <strain evidence="1">MPI-CAGE-AT-0021</strain>
    </source>
</reference>
<dbReference type="OrthoDB" id="3645574at2759"/>